<dbReference type="InterPro" id="IPR011008">
    <property type="entry name" value="Dimeric_a/b-barrel"/>
</dbReference>
<accession>A0A8J7IZ97</accession>
<proteinExistence type="predicted"/>
<dbReference type="Gene3D" id="3.30.70.100">
    <property type="match status" value="1"/>
</dbReference>
<evidence type="ECO:0000313" key="3">
    <source>
        <dbReference type="Proteomes" id="UP000636888"/>
    </source>
</evidence>
<protein>
    <submittedName>
        <fullName evidence="2">NIPSNAP family protein</fullName>
    </submittedName>
</protein>
<feature type="domain" description="NIPSNAP" evidence="1">
    <location>
        <begin position="4"/>
        <end position="89"/>
    </location>
</feature>
<name>A0A8J7IZ97_9BACT</name>
<keyword evidence="3" id="KW-1185">Reference proteome</keyword>
<comment type="caution">
    <text evidence="2">The sequence shown here is derived from an EMBL/GenBank/DDBJ whole genome shotgun (WGS) entry which is preliminary data.</text>
</comment>
<dbReference type="AlphaFoldDB" id="A0A8J7IZ97"/>
<dbReference type="SUPFAM" id="SSF54909">
    <property type="entry name" value="Dimeric alpha+beta barrel"/>
    <property type="match status" value="1"/>
</dbReference>
<reference evidence="2" key="1">
    <citation type="submission" date="2020-12" db="EMBL/GenBank/DDBJ databases">
        <title>Geomonas sp. Red875, isolated from river sediment.</title>
        <authorList>
            <person name="Xu Z."/>
            <person name="Zhang Z."/>
            <person name="Masuda Y."/>
            <person name="Itoh H."/>
            <person name="Senoo K."/>
        </authorList>
    </citation>
    <scope>NUCLEOTIDE SEQUENCE</scope>
    <source>
        <strain evidence="2">Red875</strain>
    </source>
</reference>
<dbReference type="RefSeq" id="WP_199382205.1">
    <property type="nucleotide sequence ID" value="NZ_JAEMHM010000001.1"/>
</dbReference>
<dbReference type="Proteomes" id="UP000636888">
    <property type="component" value="Unassembled WGS sequence"/>
</dbReference>
<sequence>MREQLRIYTINKGQLQQFVAEWNEKLRPLREKLGFRVVAAWTVPETNQFVWVQRYEGDKSWEEQDKAYFASEERRVMQPDPGRLIARMETYDAEPAL</sequence>
<gene>
    <name evidence="2" type="ORF">JFN93_01515</name>
</gene>
<dbReference type="EMBL" id="JAEMHM010000001">
    <property type="protein sequence ID" value="MBJ6723373.1"/>
    <property type="molecule type" value="Genomic_DNA"/>
</dbReference>
<organism evidence="2 3">
    <name type="scientific">Geomesophilobacter sediminis</name>
    <dbReference type="NCBI Taxonomy" id="2798584"/>
    <lineage>
        <taxon>Bacteria</taxon>
        <taxon>Pseudomonadati</taxon>
        <taxon>Thermodesulfobacteriota</taxon>
        <taxon>Desulfuromonadia</taxon>
        <taxon>Geobacterales</taxon>
        <taxon>Geobacteraceae</taxon>
        <taxon>Geomesophilobacter</taxon>
    </lineage>
</organism>
<dbReference type="Pfam" id="PF07978">
    <property type="entry name" value="NIPSNAP"/>
    <property type="match status" value="1"/>
</dbReference>
<evidence type="ECO:0000313" key="2">
    <source>
        <dbReference type="EMBL" id="MBJ6723373.1"/>
    </source>
</evidence>
<evidence type="ECO:0000259" key="1">
    <source>
        <dbReference type="Pfam" id="PF07978"/>
    </source>
</evidence>
<dbReference type="InterPro" id="IPR012577">
    <property type="entry name" value="NIPSNAP"/>
</dbReference>